<comment type="caution">
    <text evidence="1">The sequence shown here is derived from an EMBL/GenBank/DDBJ whole genome shotgun (WGS) entry which is preliminary data.</text>
</comment>
<keyword evidence="2" id="KW-1185">Reference proteome</keyword>
<dbReference type="Proteomes" id="UP001596457">
    <property type="component" value="Unassembled WGS sequence"/>
</dbReference>
<dbReference type="EMBL" id="JBHTBZ010000039">
    <property type="protein sequence ID" value="MFC7461422.1"/>
    <property type="molecule type" value="Genomic_DNA"/>
</dbReference>
<accession>A0ABW2SEK2</accession>
<gene>
    <name evidence="1" type="ORF">ACFQU0_13395</name>
</gene>
<evidence type="ECO:0000313" key="1">
    <source>
        <dbReference type="EMBL" id="MFC7461422.1"/>
    </source>
</evidence>
<protein>
    <recommendedName>
        <fullName evidence="3">Glycosyl transferase family 1</fullName>
    </recommendedName>
</protein>
<dbReference type="Gene3D" id="3.40.50.2000">
    <property type="entry name" value="Glycogen Phosphorylase B"/>
    <property type="match status" value="1"/>
</dbReference>
<name>A0ABW2SEK2_9BURK</name>
<evidence type="ECO:0008006" key="3">
    <source>
        <dbReference type="Google" id="ProtNLM"/>
    </source>
</evidence>
<reference evidence="2" key="1">
    <citation type="journal article" date="2019" name="Int. J. Syst. Evol. Microbiol.">
        <title>The Global Catalogue of Microorganisms (GCM) 10K type strain sequencing project: providing services to taxonomists for standard genome sequencing and annotation.</title>
        <authorList>
            <consortium name="The Broad Institute Genomics Platform"/>
            <consortium name="The Broad Institute Genome Sequencing Center for Infectious Disease"/>
            <person name="Wu L."/>
            <person name="Ma J."/>
        </authorList>
    </citation>
    <scope>NUCLEOTIDE SEQUENCE [LARGE SCALE GENOMIC DNA]</scope>
    <source>
        <strain evidence="2">CCUG 53903</strain>
    </source>
</reference>
<organism evidence="1 2">
    <name type="scientific">Hydrogenophaga defluvii</name>
    <dbReference type="NCBI Taxonomy" id="249410"/>
    <lineage>
        <taxon>Bacteria</taxon>
        <taxon>Pseudomonadati</taxon>
        <taxon>Pseudomonadota</taxon>
        <taxon>Betaproteobacteria</taxon>
        <taxon>Burkholderiales</taxon>
        <taxon>Comamonadaceae</taxon>
        <taxon>Hydrogenophaga</taxon>
    </lineage>
</organism>
<dbReference type="RefSeq" id="WP_382201597.1">
    <property type="nucleotide sequence ID" value="NZ_JBHTBZ010000039.1"/>
</dbReference>
<evidence type="ECO:0000313" key="2">
    <source>
        <dbReference type="Proteomes" id="UP001596457"/>
    </source>
</evidence>
<proteinExistence type="predicted"/>
<sequence length="501" mass="56033">MLGRVFREIWRSRIGNPDVQTSSAVTSSSSVRALKSDFANFPIIPIFESPIEAQEWLKSVVVPYLNECSASGRILEAEHLEQKAYAQAIKVFEDRGHYEASLRILHSALHSIGMRANAAVRSSSVGRDWRPAKLVFFVHNLSADLAHNELLCNVIRAYLTGGGATSLRLLGGGRKPAKCYEQLARDFGISVECLGMKSLYSMLDLVALQLEGNQSERCIIVAVPLGISYLCGQVPSQRLGWLSMKFEVDAFPSDFPCYAFTSSRRSCHYRGKVLWRTAPPLMVGTDLQLTSDKLSLSMLESLDGFEVVLFTINREEKIRNPQFLDAVSSILNANREACFVWTGRARVPEIDNYFRARGVLERTFFAGWVVPDALLRRGDIFLDTPRLSGMTAAKGVANGIPVLTFTGAHSWVNFFAEELNCPDVLKRNPLLAQAWMAMRDNGLKLECESVEVYVAQALRLIADHSVRSVYSDFLKKFASCFFNGDFDYANMHMNNFMDSID</sequence>